<protein>
    <recommendedName>
        <fullName evidence="5">Glycosyltransferase RgtA/B/C/D-like domain-containing protein</fullName>
    </recommendedName>
</protein>
<keyword evidence="1" id="KW-0677">Repeat</keyword>
<reference evidence="4" key="1">
    <citation type="journal article" date="2014" name="Front. Microbiol.">
        <title>High frequency of phylogenetically diverse reductive dehalogenase-homologous genes in deep subseafloor sedimentary metagenomes.</title>
        <authorList>
            <person name="Kawai M."/>
            <person name="Futagami T."/>
            <person name="Toyoda A."/>
            <person name="Takaki Y."/>
            <person name="Nishi S."/>
            <person name="Hori S."/>
            <person name="Arai W."/>
            <person name="Tsubouchi T."/>
            <person name="Morono Y."/>
            <person name="Uchiyama I."/>
            <person name="Ito T."/>
            <person name="Fujiyama A."/>
            <person name="Inagaki F."/>
            <person name="Takami H."/>
        </authorList>
    </citation>
    <scope>NUCLEOTIDE SEQUENCE</scope>
    <source>
        <strain evidence="4">Expedition CK06-06</strain>
    </source>
</reference>
<evidence type="ECO:0008006" key="5">
    <source>
        <dbReference type="Google" id="ProtNLM"/>
    </source>
</evidence>
<dbReference type="EMBL" id="BARS01054020">
    <property type="protein sequence ID" value="GAG44825.1"/>
    <property type="molecule type" value="Genomic_DNA"/>
</dbReference>
<comment type="caution">
    <text evidence="4">The sequence shown here is derived from an EMBL/GenBank/DDBJ whole genome shotgun (WGS) entry which is preliminary data.</text>
</comment>
<dbReference type="PANTHER" id="PTHR44227:SF3">
    <property type="entry name" value="PROTEIN O-MANNOSYL-TRANSFERASE TMTC4"/>
    <property type="match status" value="1"/>
</dbReference>
<dbReference type="AlphaFoldDB" id="X0XNQ2"/>
<accession>X0XNQ2</accession>
<feature type="non-terminal residue" evidence="4">
    <location>
        <position position="1"/>
    </location>
</feature>
<proteinExistence type="predicted"/>
<feature type="transmembrane region" description="Helical" evidence="3">
    <location>
        <begin position="59"/>
        <end position="80"/>
    </location>
</feature>
<gene>
    <name evidence="4" type="ORF">S01H1_80053</name>
</gene>
<keyword evidence="3" id="KW-0812">Transmembrane</keyword>
<sequence length="222" mass="24351">AFDGRMDILENPSVRWTQLGWSELSGLRANPGRYVAYASFGLNHYWGGYDVWGYHVVNVVLHLLNAGLVYALALATLARVPALESQRLRPSVAPWIAATAALVFVAHPIQTQAITYVVQRMTSLCAFFYLSALLLYVHGRTAATPRRRGALLAGGFLCWGLALGSKEIAATLPLAVLLYEWFFFRDLSLPWIRRNVGFGLLALVCVAGVAGLYLGSAPLDRL</sequence>
<dbReference type="InterPro" id="IPR052346">
    <property type="entry name" value="O-mannosyl-transferase_TMTC"/>
</dbReference>
<evidence type="ECO:0000256" key="2">
    <source>
        <dbReference type="ARBA" id="ARBA00022803"/>
    </source>
</evidence>
<name>X0XNQ2_9ZZZZ</name>
<keyword evidence="2" id="KW-0802">TPR repeat</keyword>
<feature type="transmembrane region" description="Helical" evidence="3">
    <location>
        <begin position="196"/>
        <end position="215"/>
    </location>
</feature>
<evidence type="ECO:0000256" key="3">
    <source>
        <dbReference type="SAM" id="Phobius"/>
    </source>
</evidence>
<organism evidence="4">
    <name type="scientific">marine sediment metagenome</name>
    <dbReference type="NCBI Taxonomy" id="412755"/>
    <lineage>
        <taxon>unclassified sequences</taxon>
        <taxon>metagenomes</taxon>
        <taxon>ecological metagenomes</taxon>
    </lineage>
</organism>
<feature type="transmembrane region" description="Helical" evidence="3">
    <location>
        <begin position="92"/>
        <end position="110"/>
    </location>
</feature>
<evidence type="ECO:0000313" key="4">
    <source>
        <dbReference type="EMBL" id="GAG44825.1"/>
    </source>
</evidence>
<feature type="transmembrane region" description="Helical" evidence="3">
    <location>
        <begin position="116"/>
        <end position="137"/>
    </location>
</feature>
<evidence type="ECO:0000256" key="1">
    <source>
        <dbReference type="ARBA" id="ARBA00022737"/>
    </source>
</evidence>
<dbReference type="PANTHER" id="PTHR44227">
    <property type="match status" value="1"/>
</dbReference>
<feature type="non-terminal residue" evidence="4">
    <location>
        <position position="222"/>
    </location>
</feature>
<keyword evidence="3" id="KW-1133">Transmembrane helix</keyword>
<keyword evidence="3" id="KW-0472">Membrane</keyword>